<sequence>MFKLPEGHLVNKKKKQDYDTSYDSTNPIDIELPAWHLEDSSKDNTSDYDTSSDSTSPIDVKLPEWHLVDSPSNNDNSDLGKYGDMWESIPNTTTSTPGQTVSNYDAGTDNLKNSPGFFSKINNWLNNSSLGKFGKNFDTSNNNSNLNTITKAFERKEPDPNEPSWGDVLSNSAKSSLYSTLEGFENLPRVAYKYIAGNPDNSVMDWLDNQHNYLDQKVQGYEDKLKDVDPYSSKGTAKLAIEGAGQVATVFLPGGALGKLGKVAGLGEKAVTALQMLPFAEQAGGNYAAQAEKEGATTGQQLAYGLAGGALEGLTEAIPFKGISKLIGGNAAEGLINNGANTLIGKYGKLGLEYIKNIGKEAAQEAIIDPLTGLAKKAIYDPNMKLTGEGGVLDTSQMAQDAWGGGAMSILISGLGLGKNTLSHKLASHMIENNVEPTPKNVNVLQNQVNNDIQAFGVPEVNNNEMSQANSIQPQEQFINTLSDTDTTINTGEQPTMTPENATQITPQKEETVPSNINIPEANNSSVKVHGEEIKEALITPQTIEPGQKYSLKNLGDVIIKNNDGKLITAQHKSGQDIKIGIDGFNNLNPQYLGNTITLNGQEVPSDKENNVEDEIKNSSEPATQKVNDSIAKIKNDEIPDNIRKIPTRLIGVNPQRFQFKEDMNSNTGTSNELKGTDTFDHTKAGVVTIWQDRNGKNWVVNGHHRVELANRTKTPYVNAMVLKEKEGITDKQAREIGALQNIGEGKGTSKDAAQVFRDGGYNLDDIKNLGLSTTDKFVKQGYNISKLNDRAWNKVVNKQIKDSQASMIGEAFPADNEKNIANQNAAVDYIQSEGHVSDQELKEAIDQIKTAPVTGQQIDMLGGSEFIMKNNFKNKVKLISKVKSILGSEKSAFSNVLNKKKASLLNEKGNVLNDTANKKQLDLVNQGLLLVDLGKNKAGDPINDILNNYAIKIEQGMSNTRAAEGASKEIVDLVDKGDYLNKLNNNQIGGQQSLLGGLSNEKQGQGVTGNKTSGTGAGVQEDAAKETAEGPKREEKNLISRVNANNISPSMNAQDAFDQVPNNSILNKNDSINNTESITGNSQEQTKGDLAQTTPEQEKKIQILTQRSEKLGHGKPKFFINKNGLILVTSKSKSNATMKHTIFRNGRTSTGHLGSKESIFLEVKPGINSMDNNTSLNNNPTISNKTMWKKPSVTANDSTRGTSLTLDVQTTGYSLNPSTNNSISNKNNNINKAKKKSTDTKAYIAPDRKTLNSSGTGETLPRKQIIDSLIKELDIPTRVGRMNKRRASGIYKERPEVIRTKLAEDIPTLSHEIGHHLDKLYRINDLVKNNSKFNKEIMDLGEEQAKLQKLNTEEQRSEGIAEFVRKYLTGEDLGNVTFTNMFGKILDGKLIKALNIFRKHYMKYQNADAGNRVLAHVDFGDSRKTIKEKAQEKIQDVKNTSFDKFYTTWVDELRPLENLVKKGTTKSIWSDPFRMAWLFRGWSGKAIGAIKYGVYNYNENGRLIEMSKGLNEILKPIKADDMDNFRKYIIAKRVIEKEEQGIRTGFDLMDAEKVVEKYDKNKEFVKAHKALQTYQDSILKRLVDGGLMSEEQYNKIKELNKDYVPFYRVLDNEEGTSKYTGSTFGNIKSPVRKMRGSNASIVDPIESIVKNTYYFTNLAERNLVSQSLVKFAEENGGMGKFVENVTPKFSVTKFELSEIKSSLENVGFDIEDSDMEETAKIFRPIMRGNASENIITVSFNGKPKLYQLEPDIYRAVMGLDRESSNLIFRVANLATKTLRAGAVLNPEFAFRNLVRDALGATVYSKYNFIPVLDTIKGLSHVLKKDEMYQLWLNSGGAQSDFISMDRDYLAKGVKNVLSRGKPKEILVDFLKNPLEPLRYLSSLSEEATRLGHFAKGLNKEGNSREGISEVGLSTRDLTTDFQRSGTAGKNANKLIAFFNATVQGQDKMIRTFRNPKTRTAALIKALVSITLPSLVLWAMYHDNDKIKELPLWRKDLFWNIPTQNHVISIPKPFELGIIFGSLSERILDHFKNGDPKAMKSWASDFLGNMLPGGIPAVVQPMVEWWANKSFFTGLPLENEGDQSLPAYQRYSASTSLLAKNLGKFASNFTDGGLSPKKIDNTSRDILQDLVSML</sequence>
<feature type="domain" description="Large polyvalent protein associated" evidence="2">
    <location>
        <begin position="1987"/>
        <end position="2126"/>
    </location>
</feature>
<dbReference type="InterPro" id="IPR040561">
    <property type="entry name" value="LPD38"/>
</dbReference>
<dbReference type="Proteomes" id="UP001623660">
    <property type="component" value="Unassembled WGS sequence"/>
</dbReference>
<accession>A0ABW8SP37</accession>
<feature type="compositionally biased region" description="Polar residues" evidence="1">
    <location>
        <begin position="1062"/>
        <end position="1096"/>
    </location>
</feature>
<name>A0ABW8SP37_9CLOT</name>
<evidence type="ECO:0000313" key="3">
    <source>
        <dbReference type="EMBL" id="MFL0197403.1"/>
    </source>
</evidence>
<reference evidence="3 4" key="1">
    <citation type="submission" date="2024-11" db="EMBL/GenBank/DDBJ databases">
        <authorList>
            <person name="Heng Y.C."/>
            <person name="Lim A.C.H."/>
            <person name="Lee J.K.Y."/>
            <person name="Kittelmann S."/>
        </authorList>
    </citation>
    <scope>NUCLEOTIDE SEQUENCE [LARGE SCALE GENOMIC DNA]</scope>
    <source>
        <strain evidence="3 4">WILCCON 0269</strain>
    </source>
</reference>
<feature type="compositionally biased region" description="Low complexity" evidence="1">
    <location>
        <begin position="47"/>
        <end position="56"/>
    </location>
</feature>
<evidence type="ECO:0000256" key="1">
    <source>
        <dbReference type="SAM" id="MobiDB-lite"/>
    </source>
</evidence>
<comment type="caution">
    <text evidence="3">The sequence shown here is derived from an EMBL/GenBank/DDBJ whole genome shotgun (WGS) entry which is preliminary data.</text>
</comment>
<dbReference type="EMBL" id="JBJHZX010000029">
    <property type="protein sequence ID" value="MFL0197403.1"/>
    <property type="molecule type" value="Genomic_DNA"/>
</dbReference>
<feature type="compositionally biased region" description="Low complexity" evidence="1">
    <location>
        <begin position="1219"/>
        <end position="1232"/>
    </location>
</feature>
<dbReference type="Pfam" id="PF18857">
    <property type="entry name" value="LPD38"/>
    <property type="match status" value="1"/>
</dbReference>
<feature type="region of interest" description="Disordered" evidence="1">
    <location>
        <begin position="995"/>
        <end position="1039"/>
    </location>
</feature>
<feature type="region of interest" description="Disordered" evidence="1">
    <location>
        <begin position="1062"/>
        <end position="1098"/>
    </location>
</feature>
<feature type="compositionally biased region" description="Polar residues" evidence="1">
    <location>
        <begin position="89"/>
        <end position="103"/>
    </location>
</feature>
<proteinExistence type="predicted"/>
<protein>
    <submittedName>
        <fullName evidence="3">LPD38 domain-containing protein</fullName>
    </submittedName>
</protein>
<gene>
    <name evidence="3" type="ORF">ACJDU8_17810</name>
</gene>
<dbReference type="RefSeq" id="WP_406793508.1">
    <property type="nucleotide sequence ID" value="NZ_JBJHZX010000029.1"/>
</dbReference>
<feature type="compositionally biased region" description="Basic and acidic residues" evidence="1">
    <location>
        <begin position="36"/>
        <end position="45"/>
    </location>
</feature>
<organism evidence="3 4">
    <name type="scientific">Candidatus Clostridium eludens</name>
    <dbReference type="NCBI Taxonomy" id="3381663"/>
    <lineage>
        <taxon>Bacteria</taxon>
        <taxon>Bacillati</taxon>
        <taxon>Bacillota</taxon>
        <taxon>Clostridia</taxon>
        <taxon>Eubacteriales</taxon>
        <taxon>Clostridiaceae</taxon>
        <taxon>Clostridium</taxon>
    </lineage>
</organism>
<feature type="compositionally biased region" description="Polar residues" evidence="1">
    <location>
        <begin position="1002"/>
        <end position="1015"/>
    </location>
</feature>
<keyword evidence="4" id="KW-1185">Reference proteome</keyword>
<evidence type="ECO:0000313" key="4">
    <source>
        <dbReference type="Proteomes" id="UP001623660"/>
    </source>
</evidence>
<feature type="compositionally biased region" description="Basic and acidic residues" evidence="1">
    <location>
        <begin position="1023"/>
        <end position="1039"/>
    </location>
</feature>
<feature type="region of interest" description="Disordered" evidence="1">
    <location>
        <begin position="1211"/>
        <end position="1241"/>
    </location>
</feature>
<evidence type="ECO:0000259" key="2">
    <source>
        <dbReference type="Pfam" id="PF18857"/>
    </source>
</evidence>
<feature type="region of interest" description="Disordered" evidence="1">
    <location>
        <begin position="1"/>
        <end position="103"/>
    </location>
</feature>